<keyword evidence="9" id="KW-0539">Nucleus</keyword>
<comment type="similarity">
    <text evidence="1">Belongs to the nuclear hormone receptor family.</text>
</comment>
<evidence type="ECO:0000313" key="11">
    <source>
        <dbReference type="Proteomes" id="UP000008281"/>
    </source>
</evidence>
<evidence type="ECO:0000256" key="7">
    <source>
        <dbReference type="ARBA" id="ARBA00023163"/>
    </source>
</evidence>
<dbReference type="STRING" id="31234.E3MNN6"/>
<evidence type="ECO:0000256" key="1">
    <source>
        <dbReference type="ARBA" id="ARBA00005993"/>
    </source>
</evidence>
<dbReference type="PANTHER" id="PTHR45886:SF8">
    <property type="entry name" value="NUCLEAR HORMONE RECEPTOR FAMILY-RELATED"/>
    <property type="match status" value="1"/>
</dbReference>
<keyword evidence="3" id="KW-0863">Zinc-finger</keyword>
<name>E3MNN6_CAERE</name>
<evidence type="ECO:0000256" key="8">
    <source>
        <dbReference type="ARBA" id="ARBA00023170"/>
    </source>
</evidence>
<evidence type="ECO:0000256" key="9">
    <source>
        <dbReference type="ARBA" id="ARBA00023242"/>
    </source>
</evidence>
<dbReference type="InterPro" id="IPR035500">
    <property type="entry name" value="NHR-like_dom_sf"/>
</dbReference>
<dbReference type="PRINTS" id="PR00047">
    <property type="entry name" value="STROIDFINGER"/>
</dbReference>
<dbReference type="GO" id="GO:0008270">
    <property type="term" value="F:zinc ion binding"/>
    <property type="evidence" value="ECO:0007669"/>
    <property type="project" value="UniProtKB-KW"/>
</dbReference>
<dbReference type="PROSITE" id="PS51843">
    <property type="entry name" value="NR_LBD"/>
    <property type="match status" value="1"/>
</dbReference>
<dbReference type="AlphaFoldDB" id="E3MNN6"/>
<dbReference type="InterPro" id="IPR001628">
    <property type="entry name" value="Znf_hrmn_rcpt"/>
</dbReference>
<keyword evidence="4" id="KW-0862">Zinc</keyword>
<keyword evidence="6" id="KW-0238">DNA-binding</keyword>
<evidence type="ECO:0000256" key="4">
    <source>
        <dbReference type="ARBA" id="ARBA00022833"/>
    </source>
</evidence>
<dbReference type="PROSITE" id="PS51030">
    <property type="entry name" value="NUCLEAR_REC_DBD_2"/>
    <property type="match status" value="1"/>
</dbReference>
<dbReference type="Gene3D" id="1.10.565.10">
    <property type="entry name" value="Retinoid X Receptor"/>
    <property type="match status" value="1"/>
</dbReference>
<keyword evidence="5" id="KW-0805">Transcription regulation</keyword>
<keyword evidence="2" id="KW-0479">Metal-binding</keyword>
<dbReference type="Proteomes" id="UP000008281">
    <property type="component" value="Unassembled WGS sequence"/>
</dbReference>
<evidence type="ECO:0000256" key="6">
    <source>
        <dbReference type="ARBA" id="ARBA00023125"/>
    </source>
</evidence>
<dbReference type="InterPro" id="IPR013088">
    <property type="entry name" value="Znf_NHR/GATA"/>
</dbReference>
<dbReference type="PANTHER" id="PTHR45886">
    <property type="entry name" value="NUCLEAR HORMONE RECEPTOR FAMILY-RELATED-RELATED"/>
    <property type="match status" value="1"/>
</dbReference>
<gene>
    <name evidence="10" type="ORF">CRE_05844</name>
</gene>
<dbReference type="Pfam" id="PF00104">
    <property type="entry name" value="Hormone_recep"/>
    <property type="match status" value="1"/>
</dbReference>
<evidence type="ECO:0000256" key="5">
    <source>
        <dbReference type="ARBA" id="ARBA00023015"/>
    </source>
</evidence>
<accession>E3MNN6</accession>
<evidence type="ECO:0000313" key="10">
    <source>
        <dbReference type="EMBL" id="EFP06110.1"/>
    </source>
</evidence>
<keyword evidence="8" id="KW-0675">Receptor</keyword>
<dbReference type="CDD" id="cd06157">
    <property type="entry name" value="NR_LBD"/>
    <property type="match status" value="1"/>
</dbReference>
<sequence length="338" mass="38377">MSSAVVPNEPRQYLSCSICEKLTTDFNYGVVCCNACKMFYRRVLEKPAIITPKAINGCGGCGMKTCKYCRFWKCLKAGMQPASTVRPQTPPENPKINLDALLGYMHTLNTHRENTLTSDYYPEGHTMQELAELVGPINFVKKPKYIKMGVAEWGFLTALTTIDYLKKFDFMNLLSLEDRTNLLKNGYFLFSVFTTAHSSIDKLGQSHMSFPDGTDPVHSGLIENGGELEQRIRNRLVGRILELQVTKEEFLLLSMVFFCNPTHPDLSEPGITIINTSQVFYSSALFQYCQNHYQQNGPTRFADLLSLVHVIYKTFDDMMYHHITLSVQFPSLACKTCF</sequence>
<dbReference type="InterPro" id="IPR000536">
    <property type="entry name" value="Nucl_hrmn_rcpt_lig-bd"/>
</dbReference>
<dbReference type="GO" id="GO:0003700">
    <property type="term" value="F:DNA-binding transcription factor activity"/>
    <property type="evidence" value="ECO:0007669"/>
    <property type="project" value="InterPro"/>
</dbReference>
<dbReference type="EMBL" id="DS268460">
    <property type="protein sequence ID" value="EFP06110.1"/>
    <property type="molecule type" value="Genomic_DNA"/>
</dbReference>
<keyword evidence="11" id="KW-1185">Reference proteome</keyword>
<dbReference type="SMART" id="SM00399">
    <property type="entry name" value="ZnF_C4"/>
    <property type="match status" value="1"/>
</dbReference>
<dbReference type="eggNOG" id="ENOG502TGEB">
    <property type="taxonomic scope" value="Eukaryota"/>
</dbReference>
<dbReference type="SUPFAM" id="SSF48508">
    <property type="entry name" value="Nuclear receptor ligand-binding domain"/>
    <property type="match status" value="1"/>
</dbReference>
<reference evidence="10" key="1">
    <citation type="submission" date="2007-07" db="EMBL/GenBank/DDBJ databases">
        <title>PCAP assembly of the Caenorhabditis remanei genome.</title>
        <authorList>
            <consortium name="The Caenorhabditis remanei Sequencing Consortium"/>
            <person name="Wilson R.K."/>
        </authorList>
    </citation>
    <scope>NUCLEOTIDE SEQUENCE [LARGE SCALE GENOMIC DNA]</scope>
    <source>
        <strain evidence="10">PB4641</strain>
    </source>
</reference>
<evidence type="ECO:0000256" key="3">
    <source>
        <dbReference type="ARBA" id="ARBA00022771"/>
    </source>
</evidence>
<evidence type="ECO:0000256" key="2">
    <source>
        <dbReference type="ARBA" id="ARBA00022723"/>
    </source>
</evidence>
<organism evidence="11">
    <name type="scientific">Caenorhabditis remanei</name>
    <name type="common">Caenorhabditis vulgaris</name>
    <dbReference type="NCBI Taxonomy" id="31234"/>
    <lineage>
        <taxon>Eukaryota</taxon>
        <taxon>Metazoa</taxon>
        <taxon>Ecdysozoa</taxon>
        <taxon>Nematoda</taxon>
        <taxon>Chromadorea</taxon>
        <taxon>Rhabditida</taxon>
        <taxon>Rhabditina</taxon>
        <taxon>Rhabditomorpha</taxon>
        <taxon>Rhabditoidea</taxon>
        <taxon>Rhabditidae</taxon>
        <taxon>Peloderinae</taxon>
        <taxon>Caenorhabditis</taxon>
    </lineage>
</organism>
<dbReference type="SUPFAM" id="SSF57716">
    <property type="entry name" value="Glucocorticoid receptor-like (DNA-binding domain)"/>
    <property type="match status" value="1"/>
</dbReference>
<keyword evidence="7" id="KW-0804">Transcription</keyword>
<dbReference type="GO" id="GO:0043565">
    <property type="term" value="F:sequence-specific DNA binding"/>
    <property type="evidence" value="ECO:0007669"/>
    <property type="project" value="InterPro"/>
</dbReference>
<dbReference type="OrthoDB" id="6159439at2759"/>
<protein>
    <submittedName>
        <fullName evidence="10">Uncharacterized protein</fullName>
    </submittedName>
</protein>
<dbReference type="Pfam" id="PF00105">
    <property type="entry name" value="zf-C4"/>
    <property type="match status" value="1"/>
</dbReference>
<dbReference type="HOGENOM" id="CLU_007368_3_0_1"/>
<dbReference type="Gene3D" id="3.30.50.10">
    <property type="entry name" value="Erythroid Transcription Factor GATA-1, subunit A"/>
    <property type="match status" value="1"/>
</dbReference>
<proteinExistence type="inferred from homology"/>
<dbReference type="SMART" id="SM00430">
    <property type="entry name" value="HOLI"/>
    <property type="match status" value="1"/>
</dbReference>